<proteinExistence type="inferred from homology"/>
<dbReference type="InterPro" id="IPR036188">
    <property type="entry name" value="FAD/NAD-bd_sf"/>
</dbReference>
<evidence type="ECO:0000256" key="1">
    <source>
        <dbReference type="ARBA" id="ARBA00009183"/>
    </source>
</evidence>
<dbReference type="EnsemblPlants" id="Zm00001eb298520_T003">
    <property type="protein sequence ID" value="Zm00001eb298520_P003"/>
    <property type="gene ID" value="Zm00001eb298520"/>
</dbReference>
<comment type="cofactor">
    <cofactor evidence="5">
        <name>FAD</name>
        <dbReference type="ChEBI" id="CHEBI:57692"/>
    </cofactor>
</comment>
<dbReference type="GO" id="GO:0050661">
    <property type="term" value="F:NADP binding"/>
    <property type="evidence" value="ECO:0007669"/>
    <property type="project" value="InterPro"/>
</dbReference>
<reference evidence="7" key="2">
    <citation type="submission" date="2019-07" db="EMBL/GenBank/DDBJ databases">
        <authorList>
            <person name="Seetharam A."/>
            <person name="Woodhouse M."/>
            <person name="Cannon E."/>
        </authorList>
    </citation>
    <scope>NUCLEOTIDE SEQUENCE [LARGE SCALE GENOMIC DNA]</scope>
    <source>
        <strain evidence="7">cv. B73</strain>
    </source>
</reference>
<keyword evidence="2 5" id="KW-0285">Flavoprotein</keyword>
<evidence type="ECO:0000256" key="5">
    <source>
        <dbReference type="RuleBase" id="RU361177"/>
    </source>
</evidence>
<feature type="compositionally biased region" description="Polar residues" evidence="6">
    <location>
        <begin position="21"/>
        <end position="36"/>
    </location>
</feature>
<dbReference type="GO" id="GO:0004499">
    <property type="term" value="F:N,N-dimethylaniline monooxygenase activity"/>
    <property type="evidence" value="ECO:0007669"/>
    <property type="project" value="InterPro"/>
</dbReference>
<keyword evidence="8" id="KW-1185">Reference proteome</keyword>
<keyword evidence="4 5" id="KW-0560">Oxidoreductase</keyword>
<dbReference type="AlphaFoldDB" id="A0A804Q531"/>
<dbReference type="SUPFAM" id="SSF51905">
    <property type="entry name" value="FAD/NAD(P)-binding domain"/>
    <property type="match status" value="1"/>
</dbReference>
<reference evidence="8" key="1">
    <citation type="submission" date="2015-12" db="EMBL/GenBank/DDBJ databases">
        <title>Update maize B73 reference genome by single molecule sequencing technologies.</title>
        <authorList>
            <consortium name="Maize Genome Sequencing Project"/>
            <person name="Ware D."/>
        </authorList>
    </citation>
    <scope>NUCLEOTIDE SEQUENCE [LARGE SCALE GENOMIC DNA]</scope>
    <source>
        <strain evidence="8">cv. B73</strain>
    </source>
</reference>
<dbReference type="PANTHER" id="PTHR23023">
    <property type="entry name" value="DIMETHYLANILINE MONOOXYGENASE"/>
    <property type="match status" value="1"/>
</dbReference>
<comment type="similarity">
    <text evidence="1 5">Belongs to the FMO family.</text>
</comment>
<keyword evidence="5" id="KW-0503">Monooxygenase</keyword>
<dbReference type="Gramene" id="Zm00001eb298520_T003">
    <property type="protein sequence ID" value="Zm00001eb298520_P003"/>
    <property type="gene ID" value="Zm00001eb298520"/>
</dbReference>
<dbReference type="GO" id="GO:0050660">
    <property type="term" value="F:flavin adenine dinucleotide binding"/>
    <property type="evidence" value="ECO:0007669"/>
    <property type="project" value="InterPro"/>
</dbReference>
<feature type="compositionally biased region" description="Low complexity" evidence="6">
    <location>
        <begin position="44"/>
        <end position="56"/>
    </location>
</feature>
<dbReference type="InterPro" id="IPR050346">
    <property type="entry name" value="FMO-like"/>
</dbReference>
<keyword evidence="3 5" id="KW-0274">FAD</keyword>
<evidence type="ECO:0000256" key="3">
    <source>
        <dbReference type="ARBA" id="ARBA00022827"/>
    </source>
</evidence>
<reference evidence="7" key="3">
    <citation type="submission" date="2021-05" db="UniProtKB">
        <authorList>
            <consortium name="EnsemblPlants"/>
        </authorList>
    </citation>
    <scope>IDENTIFICATION</scope>
    <source>
        <strain evidence="7">cv. B73</strain>
    </source>
</reference>
<evidence type="ECO:0000313" key="7">
    <source>
        <dbReference type="EnsemblPlants" id="Zm00001eb298520_P003"/>
    </source>
</evidence>
<accession>A0A804Q531</accession>
<evidence type="ECO:0000256" key="6">
    <source>
        <dbReference type="SAM" id="MobiDB-lite"/>
    </source>
</evidence>
<dbReference type="InterPro" id="IPR020946">
    <property type="entry name" value="Flavin_mOase-like"/>
</dbReference>
<dbReference type="Proteomes" id="UP000007305">
    <property type="component" value="Chromosome 7"/>
</dbReference>
<feature type="region of interest" description="Disordered" evidence="6">
    <location>
        <begin position="1"/>
        <end position="56"/>
    </location>
</feature>
<evidence type="ECO:0000256" key="2">
    <source>
        <dbReference type="ARBA" id="ARBA00022630"/>
    </source>
</evidence>
<evidence type="ECO:0000256" key="4">
    <source>
        <dbReference type="ARBA" id="ARBA00023002"/>
    </source>
</evidence>
<name>A0A804Q531_MAIZE</name>
<organism evidence="7 8">
    <name type="scientific">Zea mays</name>
    <name type="common">Maize</name>
    <dbReference type="NCBI Taxonomy" id="4577"/>
    <lineage>
        <taxon>Eukaryota</taxon>
        <taxon>Viridiplantae</taxon>
        <taxon>Streptophyta</taxon>
        <taxon>Embryophyta</taxon>
        <taxon>Tracheophyta</taxon>
        <taxon>Spermatophyta</taxon>
        <taxon>Magnoliopsida</taxon>
        <taxon>Liliopsida</taxon>
        <taxon>Poales</taxon>
        <taxon>Poaceae</taxon>
        <taxon>PACMAD clade</taxon>
        <taxon>Panicoideae</taxon>
        <taxon>Andropogonodae</taxon>
        <taxon>Andropogoneae</taxon>
        <taxon>Tripsacinae</taxon>
        <taxon>Zea</taxon>
    </lineage>
</organism>
<protein>
    <recommendedName>
        <fullName evidence="5">Flavin-containing monooxygenase</fullName>
        <ecNumber evidence="5">1.-.-.-</ecNumber>
    </recommendedName>
</protein>
<sequence>MVSLSTRRSRRRSSTPLSWPLATTPSHGSQPSTAWTSGRGGSCTPTRTASPTPSTPRWWCSWASTRAAWTSRWSSARWRGTCTSSASSPWKASLPACARLCPGTTTCTCTSRHAGNLTCYIYICMQLLQTDPACSIPFVLIELLWCTVQIECLCEDGKVMFADGSCVVADSIIYCTGYDFSFPFLDTGGLVTVDDNRVGPLFEHTFPPALAPSLSFVGVPSQVQTPLFYEVQARWVAQALSGRRLLPPAEEMLRAAEEYHRAREKAGVPRRMSHAIFFDFDYCDEFGEKHVGLPRPPEWKKELMRAAVARLLQDTETFRDDYRDGDLVLESLRLEGWSSAPSPGTLNDKENGIAMHDMMHDRDGETLE</sequence>
<dbReference type="Pfam" id="PF00743">
    <property type="entry name" value="FMO-like"/>
    <property type="match status" value="1"/>
</dbReference>
<dbReference type="Gene3D" id="3.50.50.60">
    <property type="entry name" value="FAD/NAD(P)-binding domain"/>
    <property type="match status" value="2"/>
</dbReference>
<evidence type="ECO:0000313" key="8">
    <source>
        <dbReference type="Proteomes" id="UP000007305"/>
    </source>
</evidence>
<dbReference type="EC" id="1.-.-.-" evidence="5"/>